<dbReference type="AlphaFoldDB" id="A0A0F9TDC4"/>
<accession>A0A0F9TDC4</accession>
<feature type="transmembrane region" description="Helical" evidence="1">
    <location>
        <begin position="47"/>
        <end position="68"/>
    </location>
</feature>
<evidence type="ECO:0000256" key="1">
    <source>
        <dbReference type="SAM" id="Phobius"/>
    </source>
</evidence>
<proteinExistence type="predicted"/>
<gene>
    <name evidence="2" type="ORF">LCGC14_0405810</name>
</gene>
<reference evidence="2" key="1">
    <citation type="journal article" date="2015" name="Nature">
        <title>Complex archaea that bridge the gap between prokaryotes and eukaryotes.</title>
        <authorList>
            <person name="Spang A."/>
            <person name="Saw J.H."/>
            <person name="Jorgensen S.L."/>
            <person name="Zaremba-Niedzwiedzka K."/>
            <person name="Martijn J."/>
            <person name="Lind A.E."/>
            <person name="van Eijk R."/>
            <person name="Schleper C."/>
            <person name="Guy L."/>
            <person name="Ettema T.J."/>
        </authorList>
    </citation>
    <scope>NUCLEOTIDE SEQUENCE</scope>
</reference>
<protein>
    <submittedName>
        <fullName evidence="2">Uncharacterized protein</fullName>
    </submittedName>
</protein>
<keyword evidence="1" id="KW-0472">Membrane</keyword>
<comment type="caution">
    <text evidence="2">The sequence shown here is derived from an EMBL/GenBank/DDBJ whole genome shotgun (WGS) entry which is preliminary data.</text>
</comment>
<keyword evidence="1" id="KW-1133">Transmembrane helix</keyword>
<organism evidence="2">
    <name type="scientific">marine sediment metagenome</name>
    <dbReference type="NCBI Taxonomy" id="412755"/>
    <lineage>
        <taxon>unclassified sequences</taxon>
        <taxon>metagenomes</taxon>
        <taxon>ecological metagenomes</taxon>
    </lineage>
</organism>
<keyword evidence="1" id="KW-0812">Transmembrane</keyword>
<evidence type="ECO:0000313" key="2">
    <source>
        <dbReference type="EMBL" id="KKN72877.1"/>
    </source>
</evidence>
<sequence>MKQPERDELLIRIDERLKTLKDGDEGDIPEIKERLKQLNGAVKTNTIWRRVTVSIGGTGLVVIIGWLLRLTLGG</sequence>
<dbReference type="EMBL" id="LAZR01000353">
    <property type="protein sequence ID" value="KKN72877.1"/>
    <property type="molecule type" value="Genomic_DNA"/>
</dbReference>
<name>A0A0F9TDC4_9ZZZZ</name>